<gene>
    <name evidence="1" type="ORF">SNE40_018096</name>
</gene>
<organism evidence="1 2">
    <name type="scientific">Patella caerulea</name>
    <name type="common">Rayed Mediterranean limpet</name>
    <dbReference type="NCBI Taxonomy" id="87958"/>
    <lineage>
        <taxon>Eukaryota</taxon>
        <taxon>Metazoa</taxon>
        <taxon>Spiralia</taxon>
        <taxon>Lophotrochozoa</taxon>
        <taxon>Mollusca</taxon>
        <taxon>Gastropoda</taxon>
        <taxon>Patellogastropoda</taxon>
        <taxon>Patelloidea</taxon>
        <taxon>Patellidae</taxon>
        <taxon>Patella</taxon>
    </lineage>
</organism>
<dbReference type="Proteomes" id="UP001347796">
    <property type="component" value="Unassembled WGS sequence"/>
</dbReference>
<protein>
    <submittedName>
        <fullName evidence="1">Uncharacterized protein</fullName>
    </submittedName>
</protein>
<accession>A0AAN8J7S3</accession>
<sequence length="138" mass="15688">MFMMVGVPETQRDYIRLLWWEDGNYIEPPIVYYINYHLFRAVSSPACCIFALRQTVHDNIGDFSEDVAEFVLNDFYMDDGCSSADSIDTAVNTAKGAIELCSRGRFNICKFASNSKPFLQQLPADVRSQDLTEFFVAA</sequence>
<evidence type="ECO:0000313" key="1">
    <source>
        <dbReference type="EMBL" id="KAK6171652.1"/>
    </source>
</evidence>
<evidence type="ECO:0000313" key="2">
    <source>
        <dbReference type="Proteomes" id="UP001347796"/>
    </source>
</evidence>
<reference evidence="1 2" key="1">
    <citation type="submission" date="2024-01" db="EMBL/GenBank/DDBJ databases">
        <title>The genome of the rayed Mediterranean limpet Patella caerulea (Linnaeus, 1758).</title>
        <authorList>
            <person name="Anh-Thu Weber A."/>
            <person name="Halstead-Nussloch G."/>
        </authorList>
    </citation>
    <scope>NUCLEOTIDE SEQUENCE [LARGE SCALE GENOMIC DNA]</scope>
    <source>
        <strain evidence="1">AATW-2023a</strain>
        <tissue evidence="1">Whole specimen</tissue>
    </source>
</reference>
<keyword evidence="2" id="KW-1185">Reference proteome</keyword>
<dbReference type="EMBL" id="JAZGQO010000013">
    <property type="protein sequence ID" value="KAK6171652.1"/>
    <property type="molecule type" value="Genomic_DNA"/>
</dbReference>
<dbReference type="AlphaFoldDB" id="A0AAN8J7S3"/>
<name>A0AAN8J7S3_PATCE</name>
<comment type="caution">
    <text evidence="1">The sequence shown here is derived from an EMBL/GenBank/DDBJ whole genome shotgun (WGS) entry which is preliminary data.</text>
</comment>
<dbReference type="PANTHER" id="PTHR47331">
    <property type="entry name" value="PHD-TYPE DOMAIN-CONTAINING PROTEIN"/>
    <property type="match status" value="1"/>
</dbReference>
<proteinExistence type="predicted"/>